<evidence type="ECO:0000259" key="9">
    <source>
        <dbReference type="Pfam" id="PF11708"/>
    </source>
</evidence>
<sequence length="559" mass="62955">MASSSAVGKLSREEFRRQKDLDAARKAGTAPAALDEEGRPINPHIPQYISQAPWYLDTGAPSLNHQRRPDYDNSSNKLDNWYDRGAKAGPAAKKYRKGACENCGALTHKKQDCLERPRKKGAKFTNKDIQADEIIQEVATGYDAKRDRWNGYDAAEHKRVYDEYAAVEAARQKMREEEIDNQTTTDLAAVRKVAKASKSDVKEADADFGSSEDEDADEDKYADAADAVGQKLDAKTRITVRNLRIREDTAKYLINLDPESAYYDPKTRSMRDAPLKNIPAEEARFAGDNFFRYSGEAPEVQQLQLFAWQAAARGNDVHLNANPTQGELLHYEFRQKKEELKDTTKTSILAKYGGAEYLDTAPKELRQGQTEDYVEYSRTGQIIKGRERAKAKSKYPEDVYINNHTAVWGSWYNSSDGTWGYACCHSNIHISYCSGQAGIDATEASSAQHLLASAPQPAAHEPPKDESQPQRSDKVDQNYSKRRIGEGEVKLDDERLARAVREEKKRKERGGKDMDDRSGKKQKGGLEVGSHDVTEEELEAYRMTRRMAEDPMANYVDEN</sequence>
<dbReference type="InterPro" id="IPR039974">
    <property type="entry name" value="Splicing_factor_SLU7"/>
</dbReference>
<evidence type="ECO:0000313" key="11">
    <source>
        <dbReference type="Proteomes" id="UP000054477"/>
    </source>
</evidence>
<keyword evidence="3 7" id="KW-0507">mRNA processing</keyword>
<dbReference type="PANTHER" id="PTHR12942">
    <property type="entry name" value="STEP II SPLICING FACTOR SLU7"/>
    <property type="match status" value="1"/>
</dbReference>
<organism evidence="10 11">
    <name type="scientific">Laccaria amethystina LaAM-08-1</name>
    <dbReference type="NCBI Taxonomy" id="1095629"/>
    <lineage>
        <taxon>Eukaryota</taxon>
        <taxon>Fungi</taxon>
        <taxon>Dikarya</taxon>
        <taxon>Basidiomycota</taxon>
        <taxon>Agaricomycotina</taxon>
        <taxon>Agaricomycetes</taxon>
        <taxon>Agaricomycetidae</taxon>
        <taxon>Agaricales</taxon>
        <taxon>Agaricineae</taxon>
        <taxon>Hydnangiaceae</taxon>
        <taxon>Laccaria</taxon>
    </lineage>
</organism>
<evidence type="ECO:0000256" key="3">
    <source>
        <dbReference type="ARBA" id="ARBA00022664"/>
    </source>
</evidence>
<feature type="compositionally biased region" description="Basic and acidic residues" evidence="8">
    <location>
        <begin position="461"/>
        <end position="476"/>
    </location>
</feature>
<dbReference type="Proteomes" id="UP000054477">
    <property type="component" value="Unassembled WGS sequence"/>
</dbReference>
<keyword evidence="5 7" id="KW-0508">mRNA splicing</keyword>
<comment type="subunit">
    <text evidence="7">Associated with the spliceosome.</text>
</comment>
<keyword evidence="6 7" id="KW-0539">Nucleus</keyword>
<dbReference type="GO" id="GO:0005681">
    <property type="term" value="C:spliceosomal complex"/>
    <property type="evidence" value="ECO:0007669"/>
    <property type="project" value="UniProtKB-UniRule"/>
</dbReference>
<dbReference type="EMBL" id="KN838537">
    <property type="protein sequence ID" value="KIK09914.1"/>
    <property type="molecule type" value="Genomic_DNA"/>
</dbReference>
<feature type="domain" description="Pre-mRNA-splicing factor SLU7" evidence="9">
    <location>
        <begin position="141"/>
        <end position="410"/>
    </location>
</feature>
<dbReference type="GO" id="GO:0030628">
    <property type="term" value="F:pre-mRNA 3'-splice site binding"/>
    <property type="evidence" value="ECO:0007669"/>
    <property type="project" value="UniProtKB-UniRule"/>
</dbReference>
<proteinExistence type="inferred from homology"/>
<keyword evidence="11" id="KW-1185">Reference proteome</keyword>
<accession>A0A0C9Y798</accession>
<evidence type="ECO:0000256" key="8">
    <source>
        <dbReference type="SAM" id="MobiDB-lite"/>
    </source>
</evidence>
<comment type="subcellular location">
    <subcellularLocation>
        <location evidence="1 7">Nucleus</location>
    </subcellularLocation>
</comment>
<feature type="region of interest" description="Disordered" evidence="8">
    <location>
        <begin position="447"/>
        <end position="534"/>
    </location>
</feature>
<dbReference type="Pfam" id="PF11708">
    <property type="entry name" value="Slu7"/>
    <property type="match status" value="1"/>
</dbReference>
<evidence type="ECO:0000256" key="4">
    <source>
        <dbReference type="ARBA" id="ARBA00022728"/>
    </source>
</evidence>
<evidence type="ECO:0000256" key="6">
    <source>
        <dbReference type="ARBA" id="ARBA00023242"/>
    </source>
</evidence>
<evidence type="ECO:0000256" key="7">
    <source>
        <dbReference type="RuleBase" id="RU367071"/>
    </source>
</evidence>
<evidence type="ECO:0000256" key="1">
    <source>
        <dbReference type="ARBA" id="ARBA00004123"/>
    </source>
</evidence>
<evidence type="ECO:0000313" key="10">
    <source>
        <dbReference type="EMBL" id="KIK09914.1"/>
    </source>
</evidence>
<comment type="function">
    <text evidence="7">Involved in pre-mRNA splicing.</text>
</comment>
<dbReference type="STRING" id="1095629.A0A0C9Y798"/>
<evidence type="ECO:0000256" key="5">
    <source>
        <dbReference type="ARBA" id="ARBA00023187"/>
    </source>
</evidence>
<name>A0A0C9Y798_9AGAR</name>
<evidence type="ECO:0000256" key="2">
    <source>
        <dbReference type="ARBA" id="ARBA00007203"/>
    </source>
</evidence>
<feature type="compositionally biased region" description="Basic and acidic residues" evidence="8">
    <location>
        <begin position="10"/>
        <end position="25"/>
    </location>
</feature>
<dbReference type="InterPro" id="IPR021715">
    <property type="entry name" value="Slu7_dom"/>
</dbReference>
<reference evidence="10 11" key="1">
    <citation type="submission" date="2014-04" db="EMBL/GenBank/DDBJ databases">
        <authorList>
            <consortium name="DOE Joint Genome Institute"/>
            <person name="Kuo A."/>
            <person name="Kohler A."/>
            <person name="Nagy L.G."/>
            <person name="Floudas D."/>
            <person name="Copeland A."/>
            <person name="Barry K.W."/>
            <person name="Cichocki N."/>
            <person name="Veneault-Fourrey C."/>
            <person name="LaButti K."/>
            <person name="Lindquist E.A."/>
            <person name="Lipzen A."/>
            <person name="Lundell T."/>
            <person name="Morin E."/>
            <person name="Murat C."/>
            <person name="Sun H."/>
            <person name="Tunlid A."/>
            <person name="Henrissat B."/>
            <person name="Grigoriev I.V."/>
            <person name="Hibbett D.S."/>
            <person name="Martin F."/>
            <person name="Nordberg H.P."/>
            <person name="Cantor M.N."/>
            <person name="Hua S.X."/>
        </authorList>
    </citation>
    <scope>NUCLEOTIDE SEQUENCE [LARGE SCALE GENOMIC DNA]</scope>
    <source>
        <strain evidence="10 11">LaAM-08-1</strain>
    </source>
</reference>
<dbReference type="OrthoDB" id="249612at2759"/>
<dbReference type="AlphaFoldDB" id="A0A0C9Y798"/>
<reference evidence="11" key="2">
    <citation type="submission" date="2015-01" db="EMBL/GenBank/DDBJ databases">
        <title>Evolutionary Origins and Diversification of the Mycorrhizal Mutualists.</title>
        <authorList>
            <consortium name="DOE Joint Genome Institute"/>
            <consortium name="Mycorrhizal Genomics Consortium"/>
            <person name="Kohler A."/>
            <person name="Kuo A."/>
            <person name="Nagy L.G."/>
            <person name="Floudas D."/>
            <person name="Copeland A."/>
            <person name="Barry K.W."/>
            <person name="Cichocki N."/>
            <person name="Veneault-Fourrey C."/>
            <person name="LaButti K."/>
            <person name="Lindquist E.A."/>
            <person name="Lipzen A."/>
            <person name="Lundell T."/>
            <person name="Morin E."/>
            <person name="Murat C."/>
            <person name="Riley R."/>
            <person name="Ohm R."/>
            <person name="Sun H."/>
            <person name="Tunlid A."/>
            <person name="Henrissat B."/>
            <person name="Grigoriev I.V."/>
            <person name="Hibbett D.S."/>
            <person name="Martin F."/>
        </authorList>
    </citation>
    <scope>NUCLEOTIDE SEQUENCE [LARGE SCALE GENOMIC DNA]</scope>
    <source>
        <strain evidence="11">LaAM-08-1</strain>
    </source>
</reference>
<protein>
    <recommendedName>
        <fullName evidence="7">Pre-mRNA-splicing factor SLU7</fullName>
    </recommendedName>
</protein>
<dbReference type="GO" id="GO:0000398">
    <property type="term" value="P:mRNA splicing, via spliceosome"/>
    <property type="evidence" value="ECO:0007669"/>
    <property type="project" value="UniProtKB-UniRule"/>
</dbReference>
<gene>
    <name evidence="10" type="ORF">K443DRAFT_671230</name>
</gene>
<comment type="similarity">
    <text evidence="2 7">Belongs to the SLU7 family.</text>
</comment>
<dbReference type="HOGENOM" id="CLU_019317_2_0_1"/>
<keyword evidence="4 7" id="KW-0747">Spliceosome</keyword>
<feature type="region of interest" description="Disordered" evidence="8">
    <location>
        <begin position="1"/>
        <end position="82"/>
    </location>
</feature>
<feature type="compositionally biased region" description="Basic and acidic residues" evidence="8">
    <location>
        <begin position="483"/>
        <end position="519"/>
    </location>
</feature>
<dbReference type="PANTHER" id="PTHR12942:SF2">
    <property type="entry name" value="PRE-MRNA-SPLICING FACTOR SLU7"/>
    <property type="match status" value="1"/>
</dbReference>